<gene>
    <name evidence="3" type="ORF">R4Z09_10870</name>
</gene>
<evidence type="ECO:0000313" key="4">
    <source>
        <dbReference type="Proteomes" id="UP001357223"/>
    </source>
</evidence>
<dbReference type="InterPro" id="IPR002068">
    <property type="entry name" value="A-crystallin/Hsp20_dom"/>
</dbReference>
<dbReference type="EMBL" id="CP137640">
    <property type="protein sequence ID" value="WVX83448.1"/>
    <property type="molecule type" value="Genomic_DNA"/>
</dbReference>
<accession>A0ABZ2CNY5</accession>
<dbReference type="CDD" id="cd06464">
    <property type="entry name" value="ACD_sHsps-like"/>
    <property type="match status" value="1"/>
</dbReference>
<dbReference type="InterPro" id="IPR008978">
    <property type="entry name" value="HSP20-like_chaperone"/>
</dbReference>
<evidence type="ECO:0000259" key="2">
    <source>
        <dbReference type="PROSITE" id="PS01031"/>
    </source>
</evidence>
<dbReference type="PROSITE" id="PS01031">
    <property type="entry name" value="SHSP"/>
    <property type="match status" value="1"/>
</dbReference>
<dbReference type="RefSeq" id="WP_338452332.1">
    <property type="nucleotide sequence ID" value="NZ_CP137640.1"/>
</dbReference>
<dbReference type="SUPFAM" id="SSF49764">
    <property type="entry name" value="HSP20-like chaperones"/>
    <property type="match status" value="1"/>
</dbReference>
<name>A0ABZ2CNY5_9BACI</name>
<reference evidence="3 4" key="1">
    <citation type="submission" date="2023-10" db="EMBL/GenBank/DDBJ databases">
        <title>Niallia locisalis sp.nov. isolated from a salt pond sample.</title>
        <authorList>
            <person name="Li X.-J."/>
            <person name="Dong L."/>
        </authorList>
    </citation>
    <scope>NUCLEOTIDE SEQUENCE [LARGE SCALE GENOMIC DNA]</scope>
    <source>
        <strain evidence="3 4">DSM 29761</strain>
    </source>
</reference>
<feature type="domain" description="SHSP" evidence="2">
    <location>
        <begin position="30"/>
        <end position="130"/>
    </location>
</feature>
<protein>
    <submittedName>
        <fullName evidence="3">Hsp20/alpha crystallin family protein</fullName>
    </submittedName>
</protein>
<dbReference type="Gene3D" id="2.60.40.790">
    <property type="match status" value="1"/>
</dbReference>
<proteinExistence type="inferred from homology"/>
<evidence type="ECO:0000313" key="3">
    <source>
        <dbReference type="EMBL" id="WVX83448.1"/>
    </source>
</evidence>
<comment type="similarity">
    <text evidence="1">Belongs to the small heat shock protein (HSP20) family.</text>
</comment>
<evidence type="ECO:0000256" key="1">
    <source>
        <dbReference type="PROSITE-ProRule" id="PRU00285"/>
    </source>
</evidence>
<keyword evidence="4" id="KW-1185">Reference proteome</keyword>
<dbReference type="Proteomes" id="UP001357223">
    <property type="component" value="Chromosome"/>
</dbReference>
<sequence>MMVQEKDEKPLDLSVIDKWLETFFLDPLTSYLDETTFRIDLFETAEEFIVEALLQNYHAEEIEVLLKEDAVWIQAGKSNPKVESKSRKIPFPFPIINHEVTASFSSGILEVFISKHTVCKGENRVVELSS</sequence>
<organism evidence="3 4">
    <name type="scientific">Niallia oryzisoli</name>
    <dbReference type="NCBI Taxonomy" id="1737571"/>
    <lineage>
        <taxon>Bacteria</taxon>
        <taxon>Bacillati</taxon>
        <taxon>Bacillota</taxon>
        <taxon>Bacilli</taxon>
        <taxon>Bacillales</taxon>
        <taxon>Bacillaceae</taxon>
        <taxon>Niallia</taxon>
    </lineage>
</organism>